<feature type="non-terminal residue" evidence="1">
    <location>
        <position position="592"/>
    </location>
</feature>
<protein>
    <submittedName>
        <fullName evidence="1">Uncharacterized protein</fullName>
    </submittedName>
</protein>
<dbReference type="Pfam" id="PF06869">
    <property type="entry name" value="DUF1258"/>
    <property type="match status" value="1"/>
</dbReference>
<evidence type="ECO:0000313" key="1">
    <source>
        <dbReference type="EMBL" id="VDM66995.1"/>
    </source>
</evidence>
<gene>
    <name evidence="1" type="ORF">SVUK_LOCUS1993</name>
</gene>
<reference evidence="1 2" key="1">
    <citation type="submission" date="2018-11" db="EMBL/GenBank/DDBJ databases">
        <authorList>
            <consortium name="Pathogen Informatics"/>
        </authorList>
    </citation>
    <scope>NUCLEOTIDE SEQUENCE [LARGE SCALE GENOMIC DNA]</scope>
</reference>
<dbReference type="OrthoDB" id="5873050at2759"/>
<dbReference type="AlphaFoldDB" id="A0A3P7K6P2"/>
<name>A0A3P7K6P2_STRVU</name>
<evidence type="ECO:0000313" key="2">
    <source>
        <dbReference type="Proteomes" id="UP000270094"/>
    </source>
</evidence>
<dbReference type="Proteomes" id="UP000270094">
    <property type="component" value="Unassembled WGS sequence"/>
</dbReference>
<dbReference type="InterPro" id="IPR009667">
    <property type="entry name" value="DUF1258"/>
</dbReference>
<keyword evidence="2" id="KW-1185">Reference proteome</keyword>
<dbReference type="EMBL" id="UYYB01004274">
    <property type="protein sequence ID" value="VDM66995.1"/>
    <property type="molecule type" value="Genomic_DNA"/>
</dbReference>
<proteinExistence type="predicted"/>
<organism evidence="1 2">
    <name type="scientific">Strongylus vulgaris</name>
    <name type="common">Blood worm</name>
    <dbReference type="NCBI Taxonomy" id="40348"/>
    <lineage>
        <taxon>Eukaryota</taxon>
        <taxon>Metazoa</taxon>
        <taxon>Ecdysozoa</taxon>
        <taxon>Nematoda</taxon>
        <taxon>Chromadorea</taxon>
        <taxon>Rhabditida</taxon>
        <taxon>Rhabditina</taxon>
        <taxon>Rhabditomorpha</taxon>
        <taxon>Strongyloidea</taxon>
        <taxon>Strongylidae</taxon>
        <taxon>Strongylus</taxon>
    </lineage>
</organism>
<accession>A0A3P7K6P2</accession>
<sequence length="592" mass="68038">MFCNYFDSAHYQNCVFTHINVFPSSTDHNNFTEEGIFAPEERSGVYSDRESPDDGADMPLNDRILYYAMYVQHFGLSLEEILRMEDLMSVIYGISPPITYNRHVVPFNSEALEEYDRKRDYFCCACEEKLNELRDECGNSACKLYRVSIKRAKGVQRIEVHVLNMIPQLSDVILKEIKQIIDVHGSLHEDRENPTNDRSDIRQFDGFYENIETAEEFSQKRLKVLLSISIDGFVPKRITRREMWPLYLRVDNLPRQEADKYVNSLLCGIIYSLSKPSSKMLETLFARLESELTALQLEPIEIEVDGHCWSIDVSLYRGVADMAAQKALFGIPRWNSEQGCSKCYIMGQRIDGRRVWITAEDDDTNLRHPESYTDDGQMGTNGVPDETPMMRMIAPCDFPGDALHVCSEGITKDRLRDLFHTKSRIPDLKISRQGIRRVKKTLREMSSYTYASSFILSLDDLRTCKAAEIDELAFVAFPLTAASGLLPSPIAAVSLLGYWLCLRIISDSRNLTTARIKKAQKIANLTKQIWTSIAPETFTMKCHWFFDHAMLEEIELYGSTYQWSSAPFESHHRRLQIRVDQSLTNSSTTIIE</sequence>